<feature type="compositionally biased region" description="Basic and acidic residues" evidence="1">
    <location>
        <begin position="494"/>
        <end position="504"/>
    </location>
</feature>
<feature type="compositionally biased region" description="Polar residues" evidence="1">
    <location>
        <begin position="98"/>
        <end position="107"/>
    </location>
</feature>
<evidence type="ECO:0000313" key="2">
    <source>
        <dbReference type="EMBL" id="KAK7015073.1"/>
    </source>
</evidence>
<sequence length="1619" mass="179432">MSQEEQRKDLLDRLAAIQAELPAALGEPDSPGTEAFVRQTTAMTKSIDQVIWEDGMSAEDKRDEWLQMLGTMGERAPVLMGSDDSPGGKSFATKAATVSDSLDQTLHSRVPRQPPPTTGPTAHDAQPPKKKSKKTSDKQPDSKAVLRQRAINNRVGAAMAAANKAGISVQSFVDRLANGVSDVRASKEKILLWPKRCEDTSPCPKTNGRVVVHTQSGETAEWLTRWEENTLGGDIHGWLAKTNSLLESQIVSTRTLELTTHIMEAIGAIRFAQVWEEESKQSKTNALRRMFIELEGERDKFDGLDAAAVDALLKGNRKAAFETWKARVGFVTAARNKLAQAYQQFGPQILLDPFWSTVLLHAHKRTDDWPRVFSDLIKNMPCDPEAPDRNVFDYRYAQNYQAVVGIIHGLDEDLSSYVSLAGVSSAFLMLRCFRLSKQISRANVYAVNPRVSAAMFGVKKKRKVARDSDEEEEAEEPSPKQRKILATPRGEAMATEHESDKENEAQALPEAASLNDAMEVDLPVRKRKGPAPLSDAQRAERKDARNQKRRDEYKPQTRINTQADQLLMSCYVQSELTRHLKMLTAVSVARSMASGKLQAVMSVDEAMRSELGFAPARFDLAFRQKVSGLHEMLFDMSSDPLHFDVQHWVERKMLVEDTEQSLRPSKTARLYLRVATIPGDGVSEWIAKRMKRRPSDIPFLAMLALCHGISVDIVRASASAACLFYGLKEASAVIDEAIGAIQLPVGVQQMAAGTRDLTLLYLGVTIAGTPGSRVVDDLKYAEHCRFINCAKSLRWRPYHIPLADTPAPEGAMSFRLRPVISQLEFLGTNCLIGLGTNTTAGGSWFSQYQPTASTSRAVASSHISPPLLSSVDGLDPHRRARLEMLLDSEYQFWGGEEDACVEGTVESIKKNMIDAAWTVNGEVVVVTVAEDITAEERDGRVAGIDAENVGPALREAAHSLKLLHPDVDLKSWPRVRRLRGSFANVFRMTEVVDRPSHLALLSRLLCVLKPVLILGWSNTIHHVFDKLELKSVFTGPAQDVSDFFAGETALVDSVVTLKNQRTILETRGYGYLNSLGKVSISRHGPDKAHINIYIGNLQPGAAKHDPLTANLQREIYHLVHGGVVQPAQTMIAWDLLANGEIMEEEREDRLLHMRMRIQETLDKTDVYARLDQLRSEYAPLKSGARKMRDLHYRAKKAGVAEVEEESSCPEEEPMKVQYKPRAPRRSILAAEDGEARQQQIADLERMADEARAHGRSEDPHHLAPMDMPIGSVAFSSHIMKVPAGRDLTRVAAGMGSTPDAQANVQANQAAIGQLNVKRGIERRTADENGVTPQMQTEWDAREDLLSSSVLDLADVERLSNPEISDALRWAICGHCNELVVVDNKNAKHRCRGDGGVKSLGVTLTNFPLVRPAFTHHLLNDPRLRRTSANGESVPAGLVSRTVTEIFQDPLAVKDVQESLPLDFGTFSLSSDTNVYLAVRLQDELKHWVTLAVDVLLREQSTCSADMEPPKQGKAVNDVWNTVPTTAKPWVESRFSGETCEETLQIFKCNGKGWGLMGEGGPQNYRHRCLVTKAAGRKNGVAGLCSGRTKEIKKLLDLPSCLSTAWWAQHRLPNLRREQR</sequence>
<feature type="region of interest" description="Disordered" evidence="1">
    <location>
        <begin position="459"/>
        <end position="556"/>
    </location>
</feature>
<dbReference type="EMBL" id="JAWWNJ010000055">
    <property type="protein sequence ID" value="KAK7015073.1"/>
    <property type="molecule type" value="Genomic_DNA"/>
</dbReference>
<name>A0AAW0AQ29_9AGAR</name>
<proteinExistence type="predicted"/>
<feature type="compositionally biased region" description="Basic and acidic residues" evidence="1">
    <location>
        <begin position="537"/>
        <end position="555"/>
    </location>
</feature>
<protein>
    <submittedName>
        <fullName evidence="2">Uncharacterized protein</fullName>
    </submittedName>
</protein>
<feature type="region of interest" description="Disordered" evidence="1">
    <location>
        <begin position="98"/>
        <end position="143"/>
    </location>
</feature>
<evidence type="ECO:0000313" key="3">
    <source>
        <dbReference type="Proteomes" id="UP001362999"/>
    </source>
</evidence>
<reference evidence="2 3" key="1">
    <citation type="journal article" date="2024" name="J Genomics">
        <title>Draft genome sequencing and assembly of Favolaschia claudopus CIRM-BRFM 2984 isolated from oak limbs.</title>
        <authorList>
            <person name="Navarro D."/>
            <person name="Drula E."/>
            <person name="Chaduli D."/>
            <person name="Cazenave R."/>
            <person name="Ahrendt S."/>
            <person name="Wang J."/>
            <person name="Lipzen A."/>
            <person name="Daum C."/>
            <person name="Barry K."/>
            <person name="Grigoriev I.V."/>
            <person name="Favel A."/>
            <person name="Rosso M.N."/>
            <person name="Martin F."/>
        </authorList>
    </citation>
    <scope>NUCLEOTIDE SEQUENCE [LARGE SCALE GENOMIC DNA]</scope>
    <source>
        <strain evidence="2 3">CIRM-BRFM 2984</strain>
    </source>
</reference>
<accession>A0AAW0AQ29</accession>
<gene>
    <name evidence="2" type="ORF">R3P38DRAFT_3572580</name>
</gene>
<comment type="caution">
    <text evidence="2">The sequence shown here is derived from an EMBL/GenBank/DDBJ whole genome shotgun (WGS) entry which is preliminary data.</text>
</comment>
<evidence type="ECO:0000256" key="1">
    <source>
        <dbReference type="SAM" id="MobiDB-lite"/>
    </source>
</evidence>
<organism evidence="2 3">
    <name type="scientific">Favolaschia claudopus</name>
    <dbReference type="NCBI Taxonomy" id="2862362"/>
    <lineage>
        <taxon>Eukaryota</taxon>
        <taxon>Fungi</taxon>
        <taxon>Dikarya</taxon>
        <taxon>Basidiomycota</taxon>
        <taxon>Agaricomycotina</taxon>
        <taxon>Agaricomycetes</taxon>
        <taxon>Agaricomycetidae</taxon>
        <taxon>Agaricales</taxon>
        <taxon>Marasmiineae</taxon>
        <taxon>Mycenaceae</taxon>
        <taxon>Favolaschia</taxon>
    </lineage>
</organism>
<keyword evidence="3" id="KW-1185">Reference proteome</keyword>
<dbReference type="Proteomes" id="UP001362999">
    <property type="component" value="Unassembled WGS sequence"/>
</dbReference>